<keyword evidence="5" id="KW-1185">Reference proteome</keyword>
<dbReference type="SUPFAM" id="SSF54631">
    <property type="entry name" value="CBS-domain pair"/>
    <property type="match status" value="1"/>
</dbReference>
<dbReference type="InterPro" id="IPR046342">
    <property type="entry name" value="CBS_dom_sf"/>
</dbReference>
<evidence type="ECO:0000256" key="1">
    <source>
        <dbReference type="ARBA" id="ARBA00023122"/>
    </source>
</evidence>
<dbReference type="Gene3D" id="3.10.580.10">
    <property type="entry name" value="CBS-domain"/>
    <property type="match status" value="1"/>
</dbReference>
<dbReference type="PANTHER" id="PTHR43080:SF2">
    <property type="entry name" value="CBS DOMAIN-CONTAINING PROTEIN"/>
    <property type="match status" value="1"/>
</dbReference>
<evidence type="ECO:0000259" key="3">
    <source>
        <dbReference type="PROSITE" id="PS51371"/>
    </source>
</evidence>
<dbReference type="SMART" id="SM00116">
    <property type="entry name" value="CBS"/>
    <property type="match status" value="2"/>
</dbReference>
<dbReference type="EMBL" id="JACCAB010000001">
    <property type="protein sequence ID" value="NYG05654.1"/>
    <property type="molecule type" value="Genomic_DNA"/>
</dbReference>
<feature type="domain" description="CBS" evidence="3">
    <location>
        <begin position="7"/>
        <end position="66"/>
    </location>
</feature>
<dbReference type="Proteomes" id="UP000573599">
    <property type="component" value="Unassembled WGS sequence"/>
</dbReference>
<evidence type="ECO:0000313" key="5">
    <source>
        <dbReference type="Proteomes" id="UP000573599"/>
    </source>
</evidence>
<name>A0A852WG50_9MICO</name>
<organism evidence="4 5">
    <name type="scientific">Pedococcus badiiscoriae</name>
    <dbReference type="NCBI Taxonomy" id="642776"/>
    <lineage>
        <taxon>Bacteria</taxon>
        <taxon>Bacillati</taxon>
        <taxon>Actinomycetota</taxon>
        <taxon>Actinomycetes</taxon>
        <taxon>Micrococcales</taxon>
        <taxon>Intrasporangiaceae</taxon>
        <taxon>Pedococcus</taxon>
    </lineage>
</organism>
<dbReference type="AlphaFoldDB" id="A0A852WG50"/>
<dbReference type="InterPro" id="IPR051257">
    <property type="entry name" value="Diverse_CBS-Domain"/>
</dbReference>
<dbReference type="PANTHER" id="PTHR43080">
    <property type="entry name" value="CBS DOMAIN-CONTAINING PROTEIN CBSX3, MITOCHONDRIAL"/>
    <property type="match status" value="1"/>
</dbReference>
<dbReference type="RefSeq" id="WP_179420249.1">
    <property type="nucleotide sequence ID" value="NZ_JACCAB010000001.1"/>
</dbReference>
<dbReference type="PROSITE" id="PS51371">
    <property type="entry name" value="CBS"/>
    <property type="match status" value="2"/>
</dbReference>
<dbReference type="InterPro" id="IPR000644">
    <property type="entry name" value="CBS_dom"/>
</dbReference>
<sequence length="198" mass="21500">MLVRELMTSPGTSLRAGSRLDTAVQVLAAQHISAVPIVDAYGHVVGIVSEADVLREGLPEDPRSQLRPTQEPPAPWHRLVDDVMTVDPVTVEAQSDAARAAELMADMGWKSLPVVRGRQFVGVLSRSDVVRALATPDAEVQRTVAFEFAQIGREDWTVDVVEGVVTLRDVAPGREARLARAIAETLPGVRRVLIEDRA</sequence>
<keyword evidence="1 2" id="KW-0129">CBS domain</keyword>
<gene>
    <name evidence="4" type="ORF">BJ986_000141</name>
</gene>
<evidence type="ECO:0000256" key="2">
    <source>
        <dbReference type="PROSITE-ProRule" id="PRU00703"/>
    </source>
</evidence>
<comment type="caution">
    <text evidence="4">The sequence shown here is derived from an EMBL/GenBank/DDBJ whole genome shotgun (WGS) entry which is preliminary data.</text>
</comment>
<proteinExistence type="predicted"/>
<dbReference type="Pfam" id="PF00571">
    <property type="entry name" value="CBS"/>
    <property type="match status" value="2"/>
</dbReference>
<protein>
    <submittedName>
        <fullName evidence="4">CBS domain-containing protein</fullName>
    </submittedName>
</protein>
<evidence type="ECO:0000313" key="4">
    <source>
        <dbReference type="EMBL" id="NYG05654.1"/>
    </source>
</evidence>
<accession>A0A852WG50</accession>
<reference evidence="4 5" key="1">
    <citation type="submission" date="2020-07" db="EMBL/GenBank/DDBJ databases">
        <title>Sequencing the genomes of 1000 actinobacteria strains.</title>
        <authorList>
            <person name="Klenk H.-P."/>
        </authorList>
    </citation>
    <scope>NUCLEOTIDE SEQUENCE [LARGE SCALE GENOMIC DNA]</scope>
    <source>
        <strain evidence="4 5">DSM 23987</strain>
    </source>
</reference>
<feature type="domain" description="CBS" evidence="3">
    <location>
        <begin position="84"/>
        <end position="139"/>
    </location>
</feature>